<protein>
    <submittedName>
        <fullName evidence="2">Uncharacterized protein</fullName>
    </submittedName>
</protein>
<gene>
    <name evidence="1" type="ORF">TPAS_2978</name>
    <name evidence="2" type="ORF">TPAS_2995</name>
</gene>
<sequence length="109" mass="12575">MHSDNFNELIKRDKTAATDVERLAMFKLFSNDDLFQKVHALYDFKAHSIKPDSLENGEVDLSSSSLKLVKLAYNLFNGYYPADVLDTFAGLDEYNFELCIEAIRIRFNQ</sequence>
<dbReference type="EMBL" id="FWEY01000015">
    <property type="protein sequence ID" value="SLM53250.1"/>
    <property type="molecule type" value="Genomic_DNA"/>
</dbReference>
<dbReference type="EMBL" id="FWEY01000015">
    <property type="protein sequence ID" value="SLM53267.1"/>
    <property type="molecule type" value="Genomic_DNA"/>
</dbReference>
<accession>A0A1W1IJT9</accession>
<proteinExistence type="predicted"/>
<dbReference type="Proteomes" id="UP000195985">
    <property type="component" value="Unassembled WGS sequence"/>
</dbReference>
<dbReference type="OrthoDB" id="1910980at2"/>
<reference evidence="3" key="1">
    <citation type="submission" date="2016-04" db="EMBL/GenBank/DDBJ databases">
        <authorList>
            <person name="Strepis N."/>
        </authorList>
    </citation>
    <scope>NUCLEOTIDE SEQUENCE [LARGE SCALE GENOMIC DNA]</scope>
</reference>
<reference evidence="2" key="2">
    <citation type="submission" date="2016-04" db="EMBL/GenBank/DDBJ databases">
        <authorList>
            <person name="Evans L.H."/>
            <person name="Alamgir A."/>
            <person name="Owens N."/>
            <person name="Weber N.D."/>
            <person name="Virtaneva K."/>
            <person name="Barbian K."/>
            <person name="Babar A."/>
            <person name="Rosenke K."/>
        </authorList>
    </citation>
    <scope>NUCLEOTIDE SEQUENCE [LARGE SCALE GENOMIC DNA]</scope>
    <source>
        <strain evidence="2">Trichococcus pasteurii</strain>
    </source>
</reference>
<evidence type="ECO:0000313" key="3">
    <source>
        <dbReference type="Proteomes" id="UP000195985"/>
    </source>
</evidence>
<name>A0A1W1IJT9_9LACT</name>
<evidence type="ECO:0000313" key="1">
    <source>
        <dbReference type="EMBL" id="SLM53250.1"/>
    </source>
</evidence>
<dbReference type="RefSeq" id="WP_086943936.1">
    <property type="nucleotide sequence ID" value="NZ_FONM01000033.1"/>
</dbReference>
<dbReference type="InterPro" id="IPR045721">
    <property type="entry name" value="DUF6075"/>
</dbReference>
<keyword evidence="3" id="KW-1185">Reference proteome</keyword>
<organism evidence="2 3">
    <name type="scientific">Trichococcus pasteurii</name>
    <dbReference type="NCBI Taxonomy" id="43064"/>
    <lineage>
        <taxon>Bacteria</taxon>
        <taxon>Bacillati</taxon>
        <taxon>Bacillota</taxon>
        <taxon>Bacilli</taxon>
        <taxon>Lactobacillales</taxon>
        <taxon>Carnobacteriaceae</taxon>
        <taxon>Trichococcus</taxon>
    </lineage>
</organism>
<evidence type="ECO:0000313" key="2">
    <source>
        <dbReference type="EMBL" id="SLM53267.1"/>
    </source>
</evidence>
<dbReference type="AlphaFoldDB" id="A0A1W1IJT9"/>
<dbReference type="Pfam" id="PF19552">
    <property type="entry name" value="DUF6075"/>
    <property type="match status" value="1"/>
</dbReference>